<evidence type="ECO:0000256" key="9">
    <source>
        <dbReference type="ARBA" id="ARBA00023049"/>
    </source>
</evidence>
<comment type="cofactor">
    <cofactor evidence="2">
        <name>Mg(2+)</name>
        <dbReference type="ChEBI" id="CHEBI:18420"/>
    </cofactor>
</comment>
<dbReference type="InterPro" id="IPR052170">
    <property type="entry name" value="M29_Exopeptidase"/>
</dbReference>
<dbReference type="GO" id="GO:0004177">
    <property type="term" value="F:aminopeptidase activity"/>
    <property type="evidence" value="ECO:0007669"/>
    <property type="project" value="UniProtKB-KW"/>
</dbReference>
<keyword evidence="8" id="KW-0378">Hydrolase</keyword>
<evidence type="ECO:0000313" key="10">
    <source>
        <dbReference type="EMBL" id="NME28698.1"/>
    </source>
</evidence>
<dbReference type="EMBL" id="JABAFG010000013">
    <property type="protein sequence ID" value="NME28698.1"/>
    <property type="molecule type" value="Genomic_DNA"/>
</dbReference>
<evidence type="ECO:0000256" key="4">
    <source>
        <dbReference type="ARBA" id="ARBA00008236"/>
    </source>
</evidence>
<proteinExistence type="inferred from homology"/>
<dbReference type="GO" id="GO:0046872">
    <property type="term" value="F:metal ion binding"/>
    <property type="evidence" value="ECO:0007669"/>
    <property type="project" value="UniProtKB-KW"/>
</dbReference>
<dbReference type="AlphaFoldDB" id="A0A848BV80"/>
<sequence length="413" mass="46311">MHLDSSISSLLPGYARVLLKKGLNLQQGQILVISAPVESHDFVTILTREAYEAGARQVVMNWRSDDSARLRYEYENLSEFTTMPDWRRDFSLCYYRQNAAFLSLISANPYLMKGIDMQKLVAWQKASNKALKEYIDGMMASRTTWLVAAVPSLVWARILYPEQSEEAAYEMLWKQILQSSRADGEHPLADWDAHLLELKKRRDWMTSQHFTSLHYTSGQGTDLTIGLSDKHIWQGGAEETTSHILFNANIPTEEIYTAPDAARVDGIVYSTRPLVYNGNLIDNFHIIFKDGRAIESKAETGDDVLKQILSMDEGAARLGEVALIPYHSPISLSHILFYETLFDENASCHLAFGKAYPTCLSGGSEMDDQELCANGLNDSMIHVDFMVGSDDLSITGTQSDGTTVPVFINGDWA</sequence>
<keyword evidence="5 10" id="KW-0031">Aminopeptidase</keyword>
<dbReference type="InterPro" id="IPR000787">
    <property type="entry name" value="Peptidase_M29"/>
</dbReference>
<gene>
    <name evidence="10" type="ORF">HF872_08705</name>
</gene>
<evidence type="ECO:0000256" key="2">
    <source>
        <dbReference type="ARBA" id="ARBA00001946"/>
    </source>
</evidence>
<name>A0A848BV80_9FIRM</name>
<protein>
    <submittedName>
        <fullName evidence="10">Aminopeptidase</fullName>
    </submittedName>
</protein>
<comment type="similarity">
    <text evidence="4">Belongs to the peptidase M29 family.</text>
</comment>
<accession>A0A848BV80</accession>
<keyword evidence="7" id="KW-0479">Metal-binding</keyword>
<dbReference type="PANTHER" id="PTHR34448:SF3">
    <property type="entry name" value="AMINOPEPTIDASE AMPS"/>
    <property type="match status" value="1"/>
</dbReference>
<organism evidence="10 11">
    <name type="scientific">Megasphaera hexanoica</name>
    <dbReference type="NCBI Taxonomy" id="1675036"/>
    <lineage>
        <taxon>Bacteria</taxon>
        <taxon>Bacillati</taxon>
        <taxon>Bacillota</taxon>
        <taxon>Negativicutes</taxon>
        <taxon>Veillonellales</taxon>
        <taxon>Veillonellaceae</taxon>
        <taxon>Megasphaera</taxon>
    </lineage>
</organism>
<keyword evidence="9" id="KW-0482">Metalloprotease</keyword>
<comment type="cofactor">
    <cofactor evidence="3">
        <name>Zn(2+)</name>
        <dbReference type="ChEBI" id="CHEBI:29105"/>
    </cofactor>
</comment>
<dbReference type="GO" id="GO:0008237">
    <property type="term" value="F:metallopeptidase activity"/>
    <property type="evidence" value="ECO:0007669"/>
    <property type="project" value="UniProtKB-KW"/>
</dbReference>
<dbReference type="Proteomes" id="UP000591071">
    <property type="component" value="Unassembled WGS sequence"/>
</dbReference>
<dbReference type="InterPro" id="IPR035097">
    <property type="entry name" value="M29_N-terminal"/>
</dbReference>
<evidence type="ECO:0000256" key="3">
    <source>
        <dbReference type="ARBA" id="ARBA00001947"/>
    </source>
</evidence>
<reference evidence="10 11" key="1">
    <citation type="submission" date="2020-04" db="EMBL/GenBank/DDBJ databases">
        <authorList>
            <person name="Hitch T.C.A."/>
            <person name="Wylensek D."/>
            <person name="Clavel T."/>
        </authorList>
    </citation>
    <scope>NUCLEOTIDE SEQUENCE [LARGE SCALE GENOMIC DNA]</scope>
    <source>
        <strain evidence="10 11">Oil-RF-744-FAT-WT-6-1</strain>
    </source>
</reference>
<dbReference type="GO" id="GO:0006508">
    <property type="term" value="P:proteolysis"/>
    <property type="evidence" value="ECO:0007669"/>
    <property type="project" value="UniProtKB-KW"/>
</dbReference>
<evidence type="ECO:0000256" key="6">
    <source>
        <dbReference type="ARBA" id="ARBA00022670"/>
    </source>
</evidence>
<comment type="caution">
    <text evidence="10">The sequence shown here is derived from an EMBL/GenBank/DDBJ whole genome shotgun (WGS) entry which is preliminary data.</text>
</comment>
<dbReference type="Pfam" id="PF02073">
    <property type="entry name" value="Peptidase_M29"/>
    <property type="match status" value="1"/>
</dbReference>
<dbReference type="RefSeq" id="WP_075582141.1">
    <property type="nucleotide sequence ID" value="NZ_JABAFG010000013.1"/>
</dbReference>
<evidence type="ECO:0000256" key="1">
    <source>
        <dbReference type="ARBA" id="ARBA00001941"/>
    </source>
</evidence>
<dbReference type="SUPFAM" id="SSF144052">
    <property type="entry name" value="Thermophilic metalloprotease-like"/>
    <property type="match status" value="1"/>
</dbReference>
<evidence type="ECO:0000256" key="8">
    <source>
        <dbReference type="ARBA" id="ARBA00022801"/>
    </source>
</evidence>
<evidence type="ECO:0000256" key="5">
    <source>
        <dbReference type="ARBA" id="ARBA00022438"/>
    </source>
</evidence>
<dbReference type="PRINTS" id="PR00919">
    <property type="entry name" value="THERMOPTASE"/>
</dbReference>
<dbReference type="PANTHER" id="PTHR34448">
    <property type="entry name" value="AMINOPEPTIDASE"/>
    <property type="match status" value="1"/>
</dbReference>
<keyword evidence="6" id="KW-0645">Protease</keyword>
<evidence type="ECO:0000313" key="11">
    <source>
        <dbReference type="Proteomes" id="UP000591071"/>
    </source>
</evidence>
<comment type="cofactor">
    <cofactor evidence="1">
        <name>Co(2+)</name>
        <dbReference type="ChEBI" id="CHEBI:48828"/>
    </cofactor>
</comment>
<dbReference type="Gene3D" id="3.40.1830.10">
    <property type="entry name" value="Thermophilic metalloprotease (M29)"/>
    <property type="match status" value="1"/>
</dbReference>
<evidence type="ECO:0000256" key="7">
    <source>
        <dbReference type="ARBA" id="ARBA00022723"/>
    </source>
</evidence>